<sequence length="130" mass="14850">MHAFRQRELASTVYMSVRVYTPRAIIVISCLTRELETRWSFIHSDLVLISYEDADGNNIYLEMKTGRRADDAGSGSKSVQVREPLLPGAMLLRHQLRPCLPDRGLQRWALPRSPAPVHVPEERLLKRALS</sequence>
<protein>
    <submittedName>
        <fullName evidence="1">Uncharacterized protein</fullName>
    </submittedName>
</protein>
<keyword evidence="2" id="KW-1185">Reference proteome</keyword>
<evidence type="ECO:0000313" key="2">
    <source>
        <dbReference type="Proteomes" id="UP000317650"/>
    </source>
</evidence>
<dbReference type="EMBL" id="PYDT01000007">
    <property type="protein sequence ID" value="THU55978.1"/>
    <property type="molecule type" value="Genomic_DNA"/>
</dbReference>
<dbReference type="AlphaFoldDB" id="A0A4S8J3K3"/>
<dbReference type="Proteomes" id="UP000317650">
    <property type="component" value="Chromosome 11"/>
</dbReference>
<proteinExistence type="predicted"/>
<comment type="caution">
    <text evidence="1">The sequence shown here is derived from an EMBL/GenBank/DDBJ whole genome shotgun (WGS) entry which is preliminary data.</text>
</comment>
<reference evidence="1 2" key="1">
    <citation type="journal article" date="2019" name="Nat. Plants">
        <title>Genome sequencing of Musa balbisiana reveals subgenome evolution and function divergence in polyploid bananas.</title>
        <authorList>
            <person name="Yao X."/>
        </authorList>
    </citation>
    <scope>NUCLEOTIDE SEQUENCE [LARGE SCALE GENOMIC DNA]</scope>
    <source>
        <strain evidence="2">cv. DH-PKW</strain>
        <tissue evidence="1">Leaves</tissue>
    </source>
</reference>
<organism evidence="1 2">
    <name type="scientific">Musa balbisiana</name>
    <name type="common">Banana</name>
    <dbReference type="NCBI Taxonomy" id="52838"/>
    <lineage>
        <taxon>Eukaryota</taxon>
        <taxon>Viridiplantae</taxon>
        <taxon>Streptophyta</taxon>
        <taxon>Embryophyta</taxon>
        <taxon>Tracheophyta</taxon>
        <taxon>Spermatophyta</taxon>
        <taxon>Magnoliopsida</taxon>
        <taxon>Liliopsida</taxon>
        <taxon>Zingiberales</taxon>
        <taxon>Musaceae</taxon>
        <taxon>Musa</taxon>
    </lineage>
</organism>
<evidence type="ECO:0000313" key="1">
    <source>
        <dbReference type="EMBL" id="THU55978.1"/>
    </source>
</evidence>
<gene>
    <name evidence="1" type="ORF">C4D60_Mb11t12390</name>
</gene>
<name>A0A4S8J3K3_MUSBA</name>
<accession>A0A4S8J3K3</accession>